<gene>
    <name evidence="1" type="ORF">RNJ44_03284</name>
</gene>
<evidence type="ECO:0008006" key="3">
    <source>
        <dbReference type="Google" id="ProtNLM"/>
    </source>
</evidence>
<reference evidence="1 2" key="1">
    <citation type="submission" date="2024-05" db="EMBL/GenBank/DDBJ databases">
        <title>Long read based assembly of the Candida bracarensis genome reveals expanded adhesin content.</title>
        <authorList>
            <person name="Marcet-Houben M."/>
            <person name="Ksiezopolska E."/>
            <person name="Gabaldon T."/>
        </authorList>
    </citation>
    <scope>NUCLEOTIDE SEQUENCE [LARGE SCALE GENOMIC DNA]</scope>
    <source>
        <strain evidence="1 2">CBM6</strain>
    </source>
</reference>
<keyword evidence="2" id="KW-1185">Reference proteome</keyword>
<sequence>MAFNSIFNHVVEYLNQNDLCNLALCSKDLSEIVSIHLYHTIHICKDPILRSEAGFLDSNCSYISGYRSVLKSPDQNDMFLFDRIQRLLESSHLKNIKRMIVNNETFSDINEGMEVLLLLLRKVIELDRIEDLDIRNAQIFKVLYEDYIKLSCLKRINIFNWKDLKSCPSRNKIKILKVTFPLKFDFNEIIEADIKNILEDQISFLEINDLAYSSNRVFTQLKQNNIKMNRIIGLSYSHVHHLNIGCVSKTNLLECVNLAGIQRLELTVNCEEPDCTCLEDYLSMLAPELTSLRRLSLSQKHFTTPPNHQEQEDWDVQIGRFILRIPDAERSLTTLIIRHDPPFEGFSEDSVDGNYIRRRNLYSALLPKLKGLKELIAPVMLQTLSAYEVLVADLLWNGCECEFCKNWLPIFDQYIMNHQYYSKEEGDYKDIIPTPFSAFSGFSLSQRTLTQINSLFDITDTAPMSVTWDFHTYENIRHFSDYDCHFDERLFGILATVISHFFNGYMDYLAVQLPRLQFAHFSGIYYTIDSETRKYYCVYD</sequence>
<protein>
    <recommendedName>
        <fullName evidence="3">F-box domain-containing protein</fullName>
    </recommendedName>
</protein>
<name>A0ABR4NZC3_9SACH</name>
<proteinExistence type="predicted"/>
<accession>A0ABR4NZC3</accession>
<organism evidence="1 2">
    <name type="scientific">Nakaseomyces bracarensis</name>
    <dbReference type="NCBI Taxonomy" id="273131"/>
    <lineage>
        <taxon>Eukaryota</taxon>
        <taxon>Fungi</taxon>
        <taxon>Dikarya</taxon>
        <taxon>Ascomycota</taxon>
        <taxon>Saccharomycotina</taxon>
        <taxon>Saccharomycetes</taxon>
        <taxon>Saccharomycetales</taxon>
        <taxon>Saccharomycetaceae</taxon>
        <taxon>Nakaseomyces</taxon>
    </lineage>
</organism>
<dbReference type="Proteomes" id="UP001623330">
    <property type="component" value="Unassembled WGS sequence"/>
</dbReference>
<comment type="caution">
    <text evidence="1">The sequence shown here is derived from an EMBL/GenBank/DDBJ whole genome shotgun (WGS) entry which is preliminary data.</text>
</comment>
<evidence type="ECO:0000313" key="1">
    <source>
        <dbReference type="EMBL" id="KAL3234522.1"/>
    </source>
</evidence>
<dbReference type="EMBL" id="JBEVYD010000003">
    <property type="protein sequence ID" value="KAL3234522.1"/>
    <property type="molecule type" value="Genomic_DNA"/>
</dbReference>
<evidence type="ECO:0000313" key="2">
    <source>
        <dbReference type="Proteomes" id="UP001623330"/>
    </source>
</evidence>